<dbReference type="InterPro" id="IPR015797">
    <property type="entry name" value="NUDIX_hydrolase-like_dom_sf"/>
</dbReference>
<dbReference type="Proteomes" id="UP000034736">
    <property type="component" value="Unassembled WGS sequence"/>
</dbReference>
<proteinExistence type="predicted"/>
<protein>
    <recommendedName>
        <fullName evidence="1">Nudix hydrolase domain-containing protein</fullName>
    </recommendedName>
</protein>
<dbReference type="Gene3D" id="3.90.79.10">
    <property type="entry name" value="Nucleoside Triphosphate Pyrophosphohydrolase"/>
    <property type="match status" value="1"/>
</dbReference>
<dbReference type="PROSITE" id="PS51462">
    <property type="entry name" value="NUDIX"/>
    <property type="match status" value="1"/>
</dbReference>
<comment type="caution">
    <text evidence="2">The sequence shown here is derived from an EMBL/GenBank/DDBJ whole genome shotgun (WGS) entry which is preliminary data.</text>
</comment>
<reference evidence="2 3" key="1">
    <citation type="journal article" date="2015" name="Nature">
        <title>rRNA introns, odd ribosomes, and small enigmatic genomes across a large radiation of phyla.</title>
        <authorList>
            <person name="Brown C.T."/>
            <person name="Hug L.A."/>
            <person name="Thomas B.C."/>
            <person name="Sharon I."/>
            <person name="Castelle C.J."/>
            <person name="Singh A."/>
            <person name="Wilkins M.J."/>
            <person name="Williams K.H."/>
            <person name="Banfield J.F."/>
        </authorList>
    </citation>
    <scope>NUCLEOTIDE SEQUENCE [LARGE SCALE GENOMIC DNA]</scope>
</reference>
<name>A0A0G1H3Y1_9BACT</name>
<evidence type="ECO:0000313" key="3">
    <source>
        <dbReference type="Proteomes" id="UP000034736"/>
    </source>
</evidence>
<dbReference type="Pfam" id="PF00293">
    <property type="entry name" value="NUDIX"/>
    <property type="match status" value="1"/>
</dbReference>
<dbReference type="InterPro" id="IPR000086">
    <property type="entry name" value="NUDIX_hydrolase_dom"/>
</dbReference>
<sequence>MSEHWSGGIYTKPQDEKTHILLTRTSLTAEWSLPGGKQSDENESPMATFVREIYEEISCVAWAGLLILKVSEPEHLRYVFELEPQTEIKESDTIQFFPLIRLPENLRERHKQILCCLYKDLIRNERKLLRAKLQPLSLAA</sequence>
<dbReference type="EMBL" id="LCHU01000007">
    <property type="protein sequence ID" value="KKT41505.1"/>
    <property type="molecule type" value="Genomic_DNA"/>
</dbReference>
<dbReference type="SUPFAM" id="SSF55811">
    <property type="entry name" value="Nudix"/>
    <property type="match status" value="1"/>
</dbReference>
<evidence type="ECO:0000259" key="1">
    <source>
        <dbReference type="PROSITE" id="PS51462"/>
    </source>
</evidence>
<feature type="domain" description="Nudix hydrolase" evidence="1">
    <location>
        <begin position="1"/>
        <end position="119"/>
    </location>
</feature>
<gene>
    <name evidence="2" type="ORF">UW30_C0007G0002</name>
</gene>
<dbReference type="AlphaFoldDB" id="A0A0G1H3Y1"/>
<evidence type="ECO:0000313" key="2">
    <source>
        <dbReference type="EMBL" id="KKT41505.1"/>
    </source>
</evidence>
<accession>A0A0G1H3Y1</accession>
<organism evidence="2 3">
    <name type="scientific">Candidatus Giovannonibacteria bacterium GW2011_GWA2_44_13b</name>
    <dbReference type="NCBI Taxonomy" id="1618647"/>
    <lineage>
        <taxon>Bacteria</taxon>
        <taxon>Candidatus Giovannoniibacteriota</taxon>
    </lineage>
</organism>